<keyword evidence="13 16" id="KW-0472">Membrane</keyword>
<evidence type="ECO:0000256" key="3">
    <source>
        <dbReference type="ARBA" id="ARBA00012438"/>
    </source>
</evidence>
<dbReference type="PRINTS" id="PR00344">
    <property type="entry name" value="BCTRLSENSOR"/>
</dbReference>
<sequence length="875" mass="94650">MSLFNEALEETRTTRAAQRVRNLILVVVGLVTVAATAYVFTDIDHQLERSSSVDSDNVTWSVAQVEVDTLKLQRAVSQALAHPDDTSRLEAVRLLFDIFYSRFNIMARSDQMAALPINHELREELWAPGAFFERITPVMDGPDKGLVTALPSLDVEMQIMADDVRHHVVSSLQDLIVTGDARRHELRKSLQVFAAAALALMGVLAGFALVIVLQNRAQQRRSETTERAVHNLRATIENSLDAVVVADMSGTITECNRSAETLFGLTRDIARGRRLSDLLAKDGFDDPLAALHHPRRGGGGSEADLLDGRIQMTGRHADGRDLPVEVALTQAKGAGGEPMSIAFIRDISERIEREESLRRARNDALKGEEAKSRFLAVMSHEMRTPLNGLIAAAELMQNSTTLDQRQSWLSEIVLSCGWAALDQVNNVLELTRLGNDQTGSYVASVFSPVQVIRDLMLQNQPQATKRGNLLHFEEPQTAVPLVNAPRQLFLRVLYNLIGNAIKFTDGGAVTVTLSTEVSGGSIRLVVSVIDTGIGIAEADLERIFHNFETLDASYARMREGTGLGLGIAKLSAEAMGGEIRVESQLGKGTTFTLDVTLPIAESGQQDSARTEGPLPETRALSILVVEDNPINSLLLTEMLRLRGHTVANAVDGLEAVEQAGRATFDLILMDISMPRMDGLDATRNIRKEGASRDVPIIGVTANASPDKLPEFLGAGMNDVLVKPITRGALMNIIDQHVSAGRHRPVGMSLAVPAEQSPVLNADVFTETLEEMGSAFVESLAGKLLAETASVIDHLRDLATTGSFSEAAKAAHKTAGAAAAIGLSGLYNTLSAYERAALAADRATIDRCLGDLREMLPRTVAVLREKGFAVFVQAGD</sequence>
<comment type="catalytic activity">
    <reaction evidence="1">
        <text>ATP + protein L-histidine = ADP + protein N-phospho-L-histidine.</text>
        <dbReference type="EC" id="2.7.13.3"/>
    </reaction>
</comment>
<feature type="transmembrane region" description="Helical" evidence="16">
    <location>
        <begin position="192"/>
        <end position="213"/>
    </location>
</feature>
<dbReference type="Pfam" id="PF00512">
    <property type="entry name" value="HisKA"/>
    <property type="match status" value="1"/>
</dbReference>
<dbReference type="InterPro" id="IPR036890">
    <property type="entry name" value="HATPase_C_sf"/>
</dbReference>
<dbReference type="Proteomes" id="UP000555411">
    <property type="component" value="Unassembled WGS sequence"/>
</dbReference>
<evidence type="ECO:0000256" key="6">
    <source>
        <dbReference type="ARBA" id="ARBA00022553"/>
    </source>
</evidence>
<dbReference type="Gene3D" id="1.10.287.130">
    <property type="match status" value="1"/>
</dbReference>
<feature type="domain" description="Response regulatory" evidence="18">
    <location>
        <begin position="621"/>
        <end position="737"/>
    </location>
</feature>
<dbReference type="SMART" id="SM00388">
    <property type="entry name" value="HisKA"/>
    <property type="match status" value="1"/>
</dbReference>
<dbReference type="PROSITE" id="PS50113">
    <property type="entry name" value="PAC"/>
    <property type="match status" value="1"/>
</dbReference>
<dbReference type="SUPFAM" id="SSF47226">
    <property type="entry name" value="Histidine-containing phosphotransfer domain, HPT domain"/>
    <property type="match status" value="1"/>
</dbReference>
<dbReference type="InterPro" id="IPR011006">
    <property type="entry name" value="CheY-like_superfamily"/>
</dbReference>
<reference evidence="22 23" key="1">
    <citation type="journal article" date="2017" name="Int. J. Syst. Evol. Microbiol.">
        <title>Gemmobacter straminiformis sp. nov., isolated from an artificial fountain.</title>
        <authorList>
            <person name="Kang J.Y."/>
            <person name="Kim M.J."/>
            <person name="Chun J."/>
            <person name="Son K.P."/>
            <person name="Jahng K.Y."/>
        </authorList>
    </citation>
    <scope>NUCLEOTIDE SEQUENCE [LARGE SCALE GENOMIC DNA]</scope>
    <source>
        <strain evidence="22 23">CAM-8</strain>
    </source>
</reference>
<evidence type="ECO:0000256" key="13">
    <source>
        <dbReference type="ARBA" id="ARBA00023136"/>
    </source>
</evidence>
<dbReference type="InterPro" id="IPR004358">
    <property type="entry name" value="Sig_transdc_His_kin-like_C"/>
</dbReference>
<dbReference type="SUPFAM" id="SSF47384">
    <property type="entry name" value="Homodimeric domain of signal transducing histidine kinase"/>
    <property type="match status" value="1"/>
</dbReference>
<dbReference type="InterPro" id="IPR036641">
    <property type="entry name" value="HPT_dom_sf"/>
</dbReference>
<feature type="domain" description="PAC" evidence="20">
    <location>
        <begin position="306"/>
        <end position="359"/>
    </location>
</feature>
<feature type="domain" description="HPt" evidence="21">
    <location>
        <begin position="772"/>
        <end position="869"/>
    </location>
</feature>
<evidence type="ECO:0000259" key="18">
    <source>
        <dbReference type="PROSITE" id="PS50110"/>
    </source>
</evidence>
<dbReference type="NCBIfam" id="TIGR00229">
    <property type="entry name" value="sensory_box"/>
    <property type="match status" value="1"/>
</dbReference>
<dbReference type="InterPro" id="IPR035965">
    <property type="entry name" value="PAS-like_dom_sf"/>
</dbReference>
<keyword evidence="10" id="KW-0547">Nucleotide-binding</keyword>
<evidence type="ECO:0000256" key="9">
    <source>
        <dbReference type="ARBA" id="ARBA00022777"/>
    </source>
</evidence>
<dbReference type="SUPFAM" id="SSF55785">
    <property type="entry name" value="PYP-like sensor domain (PAS domain)"/>
    <property type="match status" value="1"/>
</dbReference>
<evidence type="ECO:0000256" key="10">
    <source>
        <dbReference type="ARBA" id="ARBA00022840"/>
    </source>
</evidence>
<dbReference type="Gene3D" id="3.30.565.10">
    <property type="entry name" value="Histidine kinase-like ATPase, C-terminal domain"/>
    <property type="match status" value="1"/>
</dbReference>
<dbReference type="SUPFAM" id="SSF55874">
    <property type="entry name" value="ATPase domain of HSP90 chaperone/DNA topoisomerase II/histidine kinase"/>
    <property type="match status" value="1"/>
</dbReference>
<dbReference type="GO" id="GO:0006355">
    <property type="term" value="P:regulation of DNA-templated transcription"/>
    <property type="evidence" value="ECO:0007669"/>
    <property type="project" value="InterPro"/>
</dbReference>
<dbReference type="SMART" id="SM00091">
    <property type="entry name" value="PAS"/>
    <property type="match status" value="1"/>
</dbReference>
<dbReference type="CDD" id="cd16922">
    <property type="entry name" value="HATPase_EvgS-ArcB-TorS-like"/>
    <property type="match status" value="1"/>
</dbReference>
<evidence type="ECO:0000256" key="15">
    <source>
        <dbReference type="PROSITE-ProRule" id="PRU00169"/>
    </source>
</evidence>
<dbReference type="InterPro" id="IPR008207">
    <property type="entry name" value="Sig_transdc_His_kin_Hpt_dom"/>
</dbReference>
<evidence type="ECO:0000259" key="20">
    <source>
        <dbReference type="PROSITE" id="PS50113"/>
    </source>
</evidence>
<dbReference type="CDD" id="cd00082">
    <property type="entry name" value="HisKA"/>
    <property type="match status" value="1"/>
</dbReference>
<dbReference type="CDD" id="cd17546">
    <property type="entry name" value="REC_hyHK_CKI1_RcsC-like"/>
    <property type="match status" value="1"/>
</dbReference>
<accession>A0A842I5U9</accession>
<evidence type="ECO:0000259" key="21">
    <source>
        <dbReference type="PROSITE" id="PS50894"/>
    </source>
</evidence>
<dbReference type="CDD" id="cd00130">
    <property type="entry name" value="PAS"/>
    <property type="match status" value="1"/>
</dbReference>
<dbReference type="GO" id="GO:0000155">
    <property type="term" value="F:phosphorelay sensor kinase activity"/>
    <property type="evidence" value="ECO:0007669"/>
    <property type="project" value="InterPro"/>
</dbReference>
<keyword evidence="23" id="KW-1185">Reference proteome</keyword>
<evidence type="ECO:0000256" key="4">
    <source>
        <dbReference type="ARBA" id="ARBA00022475"/>
    </source>
</evidence>
<comment type="subcellular location">
    <subcellularLocation>
        <location evidence="2">Cell inner membrane</location>
        <topology evidence="2">Multi-pass membrane protein</topology>
    </subcellularLocation>
</comment>
<evidence type="ECO:0000256" key="5">
    <source>
        <dbReference type="ARBA" id="ARBA00022519"/>
    </source>
</evidence>
<evidence type="ECO:0000313" key="23">
    <source>
        <dbReference type="Proteomes" id="UP000555411"/>
    </source>
</evidence>
<evidence type="ECO:0000256" key="2">
    <source>
        <dbReference type="ARBA" id="ARBA00004429"/>
    </source>
</evidence>
<keyword evidence="11 16" id="KW-1133">Transmembrane helix</keyword>
<evidence type="ECO:0000259" key="19">
    <source>
        <dbReference type="PROSITE" id="PS50112"/>
    </source>
</evidence>
<dbReference type="Gene3D" id="1.20.120.160">
    <property type="entry name" value="HPT domain"/>
    <property type="match status" value="1"/>
</dbReference>
<keyword evidence="9" id="KW-0418">Kinase</keyword>
<dbReference type="PROSITE" id="PS50110">
    <property type="entry name" value="RESPONSE_REGULATORY"/>
    <property type="match status" value="1"/>
</dbReference>
<keyword evidence="8 16" id="KW-0812">Transmembrane</keyword>
<feature type="modified residue" description="Phosphohistidine" evidence="14">
    <location>
        <position position="811"/>
    </location>
</feature>
<dbReference type="InterPro" id="IPR000014">
    <property type="entry name" value="PAS"/>
</dbReference>
<evidence type="ECO:0000256" key="16">
    <source>
        <dbReference type="SAM" id="Phobius"/>
    </source>
</evidence>
<dbReference type="SMART" id="SM00387">
    <property type="entry name" value="HATPase_c"/>
    <property type="match status" value="1"/>
</dbReference>
<feature type="domain" description="PAS" evidence="19">
    <location>
        <begin position="228"/>
        <end position="282"/>
    </location>
</feature>
<organism evidence="22 23">
    <name type="scientific">Paragemmobacter straminiformis</name>
    <dbReference type="NCBI Taxonomy" id="2045119"/>
    <lineage>
        <taxon>Bacteria</taxon>
        <taxon>Pseudomonadati</taxon>
        <taxon>Pseudomonadota</taxon>
        <taxon>Alphaproteobacteria</taxon>
        <taxon>Rhodobacterales</taxon>
        <taxon>Paracoccaceae</taxon>
        <taxon>Paragemmobacter</taxon>
    </lineage>
</organism>
<keyword evidence="5" id="KW-0997">Cell inner membrane</keyword>
<feature type="transmembrane region" description="Helical" evidence="16">
    <location>
        <begin position="20"/>
        <end position="40"/>
    </location>
</feature>
<keyword evidence="10" id="KW-0067">ATP-binding</keyword>
<dbReference type="PROSITE" id="PS50894">
    <property type="entry name" value="HPT"/>
    <property type="match status" value="1"/>
</dbReference>
<dbReference type="InterPro" id="IPR001789">
    <property type="entry name" value="Sig_transdc_resp-reg_receiver"/>
</dbReference>
<dbReference type="SUPFAM" id="SSF52172">
    <property type="entry name" value="CheY-like"/>
    <property type="match status" value="1"/>
</dbReference>
<evidence type="ECO:0000256" key="8">
    <source>
        <dbReference type="ARBA" id="ARBA00022692"/>
    </source>
</evidence>
<gene>
    <name evidence="22" type="ORF">H7F16_04465</name>
</gene>
<dbReference type="PANTHER" id="PTHR43047:SF64">
    <property type="entry name" value="HISTIDINE KINASE CONTAINING CHEY-HOMOLOGOUS RECEIVER DOMAIN AND PAS DOMAIN-RELATED"/>
    <property type="match status" value="1"/>
</dbReference>
<dbReference type="InterPro" id="IPR000700">
    <property type="entry name" value="PAS-assoc_C"/>
</dbReference>
<dbReference type="Pfam" id="PF00989">
    <property type="entry name" value="PAS"/>
    <property type="match status" value="1"/>
</dbReference>
<dbReference type="SMART" id="SM00448">
    <property type="entry name" value="REC"/>
    <property type="match status" value="1"/>
</dbReference>
<dbReference type="InterPro" id="IPR003594">
    <property type="entry name" value="HATPase_dom"/>
</dbReference>
<keyword evidence="6 15" id="KW-0597">Phosphoprotein</keyword>
<dbReference type="InterPro" id="IPR013767">
    <property type="entry name" value="PAS_fold"/>
</dbReference>
<dbReference type="EMBL" id="JACLQD010000001">
    <property type="protein sequence ID" value="MBC2834747.1"/>
    <property type="molecule type" value="Genomic_DNA"/>
</dbReference>
<dbReference type="GO" id="GO:0005886">
    <property type="term" value="C:plasma membrane"/>
    <property type="evidence" value="ECO:0007669"/>
    <property type="project" value="UniProtKB-SubCell"/>
</dbReference>
<dbReference type="Gene3D" id="3.30.450.20">
    <property type="entry name" value="PAS domain"/>
    <property type="match status" value="1"/>
</dbReference>
<dbReference type="AlphaFoldDB" id="A0A842I5U9"/>
<dbReference type="PANTHER" id="PTHR43047">
    <property type="entry name" value="TWO-COMPONENT HISTIDINE PROTEIN KINASE"/>
    <property type="match status" value="1"/>
</dbReference>
<evidence type="ECO:0000256" key="14">
    <source>
        <dbReference type="PROSITE-ProRule" id="PRU00110"/>
    </source>
</evidence>
<dbReference type="InterPro" id="IPR005467">
    <property type="entry name" value="His_kinase_dom"/>
</dbReference>
<dbReference type="Gene3D" id="3.40.50.2300">
    <property type="match status" value="1"/>
</dbReference>
<dbReference type="PROSITE" id="PS50109">
    <property type="entry name" value="HIS_KIN"/>
    <property type="match status" value="1"/>
</dbReference>
<proteinExistence type="predicted"/>
<evidence type="ECO:0000256" key="11">
    <source>
        <dbReference type="ARBA" id="ARBA00022989"/>
    </source>
</evidence>
<dbReference type="Pfam" id="PF00072">
    <property type="entry name" value="Response_reg"/>
    <property type="match status" value="1"/>
</dbReference>
<evidence type="ECO:0000259" key="17">
    <source>
        <dbReference type="PROSITE" id="PS50109"/>
    </source>
</evidence>
<evidence type="ECO:0000256" key="7">
    <source>
        <dbReference type="ARBA" id="ARBA00022679"/>
    </source>
</evidence>
<keyword evidence="4" id="KW-1003">Cell membrane</keyword>
<comment type="caution">
    <text evidence="22">The sequence shown here is derived from an EMBL/GenBank/DDBJ whole genome shotgun (WGS) entry which is preliminary data.</text>
</comment>
<protein>
    <recommendedName>
        <fullName evidence="3">histidine kinase</fullName>
        <ecNumber evidence="3">2.7.13.3</ecNumber>
    </recommendedName>
</protein>
<dbReference type="InterPro" id="IPR003661">
    <property type="entry name" value="HisK_dim/P_dom"/>
</dbReference>
<evidence type="ECO:0000313" key="22">
    <source>
        <dbReference type="EMBL" id="MBC2834747.1"/>
    </source>
</evidence>
<keyword evidence="12" id="KW-0902">Two-component regulatory system</keyword>
<keyword evidence="7" id="KW-0808">Transferase</keyword>
<evidence type="ECO:0000256" key="1">
    <source>
        <dbReference type="ARBA" id="ARBA00000085"/>
    </source>
</evidence>
<name>A0A842I5U9_9RHOB</name>
<dbReference type="InterPro" id="IPR036097">
    <property type="entry name" value="HisK_dim/P_sf"/>
</dbReference>
<evidence type="ECO:0000256" key="12">
    <source>
        <dbReference type="ARBA" id="ARBA00023012"/>
    </source>
</evidence>
<feature type="domain" description="Histidine kinase" evidence="17">
    <location>
        <begin position="377"/>
        <end position="599"/>
    </location>
</feature>
<dbReference type="RefSeq" id="WP_185796320.1">
    <property type="nucleotide sequence ID" value="NZ_JACLQD010000001.1"/>
</dbReference>
<dbReference type="EC" id="2.7.13.3" evidence="3"/>
<dbReference type="PROSITE" id="PS50112">
    <property type="entry name" value="PAS"/>
    <property type="match status" value="1"/>
</dbReference>
<feature type="modified residue" description="4-aspartylphosphate" evidence="15">
    <location>
        <position position="670"/>
    </location>
</feature>
<dbReference type="Pfam" id="PF02518">
    <property type="entry name" value="HATPase_c"/>
    <property type="match status" value="1"/>
</dbReference>